<proteinExistence type="predicted"/>
<accession>A0A6G8Q8Y4</accession>
<gene>
    <name evidence="1" type="ORF">GBA63_09960</name>
</gene>
<dbReference type="RefSeq" id="WP_166175740.1">
    <property type="nucleotide sequence ID" value="NZ_CP045119.1"/>
</dbReference>
<dbReference type="AlphaFoldDB" id="A0A6G8Q8Y4"/>
<evidence type="ECO:0008006" key="3">
    <source>
        <dbReference type="Google" id="ProtNLM"/>
    </source>
</evidence>
<dbReference type="Proteomes" id="UP000501452">
    <property type="component" value="Chromosome"/>
</dbReference>
<dbReference type="KEGG" id="rub:GBA63_09960"/>
<sequence>MSNRIPLRKPGAEVGDRHDLHADFAAEPFDLYGRHHEVTAAEADVGVTKVSDGLHLDIRVRTTVATTCDRTLDPTGLVLEFGDSELLAGPDDEELAVDDWTLDLGRYAERALPNEVPMQVFKEGTEPVGAEDGGDEIDPRWRGLDGISVSGF</sequence>
<name>A0A6G8Q8Y4_9ACTN</name>
<protein>
    <recommendedName>
        <fullName evidence="3">DUF177 domain-containing protein</fullName>
    </recommendedName>
</protein>
<reference evidence="1 2" key="1">
    <citation type="submission" date="2019-10" db="EMBL/GenBank/DDBJ databases">
        <title>Rubrobacter sp nov SCSIO 52090 isolated from a deep-sea sediment in the South China Sea.</title>
        <authorList>
            <person name="Chen R.W."/>
        </authorList>
    </citation>
    <scope>NUCLEOTIDE SEQUENCE [LARGE SCALE GENOMIC DNA]</scope>
    <source>
        <strain evidence="1 2">SCSIO 52909</strain>
    </source>
</reference>
<evidence type="ECO:0000313" key="1">
    <source>
        <dbReference type="EMBL" id="QIN82936.1"/>
    </source>
</evidence>
<dbReference type="EMBL" id="CP045119">
    <property type="protein sequence ID" value="QIN82936.1"/>
    <property type="molecule type" value="Genomic_DNA"/>
</dbReference>
<keyword evidence="2" id="KW-1185">Reference proteome</keyword>
<evidence type="ECO:0000313" key="2">
    <source>
        <dbReference type="Proteomes" id="UP000501452"/>
    </source>
</evidence>
<organism evidence="1 2">
    <name type="scientific">Rubrobacter tropicus</name>
    <dbReference type="NCBI Taxonomy" id="2653851"/>
    <lineage>
        <taxon>Bacteria</taxon>
        <taxon>Bacillati</taxon>
        <taxon>Actinomycetota</taxon>
        <taxon>Rubrobacteria</taxon>
        <taxon>Rubrobacterales</taxon>
        <taxon>Rubrobacteraceae</taxon>
        <taxon>Rubrobacter</taxon>
    </lineage>
</organism>